<accession>A0ABU8X0W0</accession>
<comment type="cofactor">
    <cofactor evidence="1">
        <name>Mg(2+)</name>
        <dbReference type="ChEBI" id="CHEBI:18420"/>
    </cofactor>
</comment>
<evidence type="ECO:0000256" key="6">
    <source>
        <dbReference type="ARBA" id="ARBA00022723"/>
    </source>
</evidence>
<dbReference type="SUPFAM" id="SSF143631">
    <property type="entry name" value="ApbE-like"/>
    <property type="match status" value="1"/>
</dbReference>
<dbReference type="GO" id="GO:0016740">
    <property type="term" value="F:transferase activity"/>
    <property type="evidence" value="ECO:0007669"/>
    <property type="project" value="UniProtKB-KW"/>
</dbReference>
<proteinExistence type="inferred from homology"/>
<keyword evidence="14" id="KW-1185">Reference proteome</keyword>
<dbReference type="Pfam" id="PF02424">
    <property type="entry name" value="ApbE"/>
    <property type="match status" value="1"/>
</dbReference>
<reference evidence="13 14" key="1">
    <citation type="submission" date="2024-03" db="EMBL/GenBank/DDBJ databases">
        <title>Novel species of the genus Variovorax.</title>
        <authorList>
            <person name="Liu Q."/>
            <person name="Xin Y.-H."/>
        </authorList>
    </citation>
    <scope>NUCLEOTIDE SEQUENCE [LARGE SCALE GENOMIC DNA]</scope>
    <source>
        <strain evidence="13 14">KACC 18901</strain>
    </source>
</reference>
<evidence type="ECO:0000256" key="3">
    <source>
        <dbReference type="ARBA" id="ARBA00016337"/>
    </source>
</evidence>
<evidence type="ECO:0000256" key="11">
    <source>
        <dbReference type="PIRNR" id="PIRNR006268"/>
    </source>
</evidence>
<dbReference type="Proteomes" id="UP001367030">
    <property type="component" value="Unassembled WGS sequence"/>
</dbReference>
<dbReference type="EC" id="2.7.1.180" evidence="2 11"/>
<comment type="caution">
    <text evidence="13">The sequence shown here is derived from an EMBL/GenBank/DDBJ whole genome shotgun (WGS) entry which is preliminary data.</text>
</comment>
<dbReference type="PANTHER" id="PTHR30040">
    <property type="entry name" value="THIAMINE BIOSYNTHESIS LIPOPROTEIN APBE"/>
    <property type="match status" value="1"/>
</dbReference>
<feature type="region of interest" description="Disordered" evidence="12">
    <location>
        <begin position="328"/>
        <end position="357"/>
    </location>
</feature>
<evidence type="ECO:0000256" key="10">
    <source>
        <dbReference type="ARBA" id="ARBA00048540"/>
    </source>
</evidence>
<evidence type="ECO:0000256" key="7">
    <source>
        <dbReference type="ARBA" id="ARBA00022827"/>
    </source>
</evidence>
<gene>
    <name evidence="13" type="ORF">WKW79_01965</name>
</gene>
<comment type="similarity">
    <text evidence="11">Belongs to the ApbE family.</text>
</comment>
<dbReference type="PIRSF" id="PIRSF006268">
    <property type="entry name" value="ApbE"/>
    <property type="match status" value="1"/>
</dbReference>
<dbReference type="InterPro" id="IPR024932">
    <property type="entry name" value="ApbE"/>
</dbReference>
<dbReference type="Gene3D" id="3.10.520.10">
    <property type="entry name" value="ApbE-like domains"/>
    <property type="match status" value="1"/>
</dbReference>
<dbReference type="RefSeq" id="WP_340333410.1">
    <property type="nucleotide sequence ID" value="NZ_JBBKZS010000001.1"/>
</dbReference>
<organism evidence="13 14">
    <name type="scientific">Variovorax robiniae</name>
    <dbReference type="NCBI Taxonomy" id="1836199"/>
    <lineage>
        <taxon>Bacteria</taxon>
        <taxon>Pseudomonadati</taxon>
        <taxon>Pseudomonadota</taxon>
        <taxon>Betaproteobacteria</taxon>
        <taxon>Burkholderiales</taxon>
        <taxon>Comamonadaceae</taxon>
        <taxon>Variovorax</taxon>
    </lineage>
</organism>
<comment type="catalytic activity">
    <reaction evidence="10 11">
        <text>L-threonyl-[protein] + FAD = FMN-L-threonyl-[protein] + AMP + H(+)</text>
        <dbReference type="Rhea" id="RHEA:36847"/>
        <dbReference type="Rhea" id="RHEA-COMP:11060"/>
        <dbReference type="Rhea" id="RHEA-COMP:11061"/>
        <dbReference type="ChEBI" id="CHEBI:15378"/>
        <dbReference type="ChEBI" id="CHEBI:30013"/>
        <dbReference type="ChEBI" id="CHEBI:57692"/>
        <dbReference type="ChEBI" id="CHEBI:74257"/>
        <dbReference type="ChEBI" id="CHEBI:456215"/>
        <dbReference type="EC" id="2.7.1.180"/>
    </reaction>
</comment>
<sequence length="357" mass="38680">MKRRQWLRATLGLGALAGLSGLSPAVKSLQWERRSMLGFGTTLSLHAAHEDAGVLDRALDAGVQALRRIESQMSLFQPDSALCRLNRDGVLESPPDELVDILDIAHAVSRDSDGAFDVTVQPLWLAFEQARKAGRLPTTREVNAARAKVDWRGLDATPRRIRFDTPGMAATLNGIAQGYAADHVRAVLASRGIRHALVDAGEFAPLGRNSDALPWTLGIADPREESALLTRLHADGRCVATSADNLTSFSDDHRHHHIFDPHTGYSPPTLSSVTVVAESGAIADALTKVFFVAGPSQARVLAHRWKVDALWVDKAGRWEATAGFGLAQERGQGGSDQVRREGARLGLGWDARRKPQP</sequence>
<evidence type="ECO:0000256" key="9">
    <source>
        <dbReference type="ARBA" id="ARBA00031306"/>
    </source>
</evidence>
<evidence type="ECO:0000256" key="1">
    <source>
        <dbReference type="ARBA" id="ARBA00001946"/>
    </source>
</evidence>
<evidence type="ECO:0000256" key="12">
    <source>
        <dbReference type="SAM" id="MobiDB-lite"/>
    </source>
</evidence>
<keyword evidence="8 11" id="KW-0460">Magnesium</keyword>
<evidence type="ECO:0000313" key="14">
    <source>
        <dbReference type="Proteomes" id="UP001367030"/>
    </source>
</evidence>
<evidence type="ECO:0000313" key="13">
    <source>
        <dbReference type="EMBL" id="MEJ8853314.1"/>
    </source>
</evidence>
<dbReference type="EMBL" id="JBBKZS010000001">
    <property type="protein sequence ID" value="MEJ8853314.1"/>
    <property type="molecule type" value="Genomic_DNA"/>
</dbReference>
<evidence type="ECO:0000256" key="4">
    <source>
        <dbReference type="ARBA" id="ARBA00022630"/>
    </source>
</evidence>
<keyword evidence="7 11" id="KW-0274">FAD</keyword>
<dbReference type="InterPro" id="IPR003374">
    <property type="entry name" value="ApbE-like_sf"/>
</dbReference>
<evidence type="ECO:0000256" key="8">
    <source>
        <dbReference type="ARBA" id="ARBA00022842"/>
    </source>
</evidence>
<keyword evidence="6 11" id="KW-0479">Metal-binding</keyword>
<evidence type="ECO:0000256" key="2">
    <source>
        <dbReference type="ARBA" id="ARBA00011955"/>
    </source>
</evidence>
<protein>
    <recommendedName>
        <fullName evidence="3 11">FAD:protein FMN transferase</fullName>
        <ecNumber evidence="2 11">2.7.1.180</ecNumber>
    </recommendedName>
    <alternativeName>
        <fullName evidence="9 11">Flavin transferase</fullName>
    </alternativeName>
</protein>
<name>A0ABU8X0W0_9BURK</name>
<dbReference type="PANTHER" id="PTHR30040:SF2">
    <property type="entry name" value="FAD:PROTEIN FMN TRANSFERASE"/>
    <property type="match status" value="1"/>
</dbReference>
<evidence type="ECO:0000256" key="5">
    <source>
        <dbReference type="ARBA" id="ARBA00022679"/>
    </source>
</evidence>
<keyword evidence="4 11" id="KW-0285">Flavoprotein</keyword>
<keyword evidence="5 11" id="KW-0808">Transferase</keyword>